<name>A0A1T4YG34_9BACT</name>
<dbReference type="EMBL" id="FUYE01000010">
    <property type="protein sequence ID" value="SKB00185.1"/>
    <property type="molecule type" value="Genomic_DNA"/>
</dbReference>
<protein>
    <submittedName>
        <fullName evidence="1">Uncharacterized protein</fullName>
    </submittedName>
</protein>
<evidence type="ECO:0000313" key="1">
    <source>
        <dbReference type="EMBL" id="SKB00185.1"/>
    </source>
</evidence>
<organism evidence="1 2">
    <name type="scientific">Prosthecobacter debontii</name>
    <dbReference type="NCBI Taxonomy" id="48467"/>
    <lineage>
        <taxon>Bacteria</taxon>
        <taxon>Pseudomonadati</taxon>
        <taxon>Verrucomicrobiota</taxon>
        <taxon>Verrucomicrobiia</taxon>
        <taxon>Verrucomicrobiales</taxon>
        <taxon>Verrucomicrobiaceae</taxon>
        <taxon>Prosthecobacter</taxon>
    </lineage>
</organism>
<reference evidence="2" key="1">
    <citation type="submission" date="2017-02" db="EMBL/GenBank/DDBJ databases">
        <authorList>
            <person name="Varghese N."/>
            <person name="Submissions S."/>
        </authorList>
    </citation>
    <scope>NUCLEOTIDE SEQUENCE [LARGE SCALE GENOMIC DNA]</scope>
    <source>
        <strain evidence="2">ATCC 700200</strain>
    </source>
</reference>
<evidence type="ECO:0000313" key="2">
    <source>
        <dbReference type="Proteomes" id="UP000190774"/>
    </source>
</evidence>
<dbReference type="AlphaFoldDB" id="A0A1T4YG34"/>
<accession>A0A1T4YG34</accession>
<keyword evidence="2" id="KW-1185">Reference proteome</keyword>
<gene>
    <name evidence="1" type="ORF">SAMN02745166_03088</name>
</gene>
<proteinExistence type="predicted"/>
<dbReference type="Proteomes" id="UP000190774">
    <property type="component" value="Unassembled WGS sequence"/>
</dbReference>
<sequence>MDTVYLPAHLIVPFFQGRPIRYRYGQGEERTGTLHIDVFQDGLCSIQLQGVCSAFGAVQNDVRTLNASMLDRIQWDGAKREFVGFFEV</sequence>